<accession>A0ABD0M5C5</accession>
<name>A0ABD0M5C5_9CAEN</name>
<organism evidence="1 2">
    <name type="scientific">Batillaria attramentaria</name>
    <dbReference type="NCBI Taxonomy" id="370345"/>
    <lineage>
        <taxon>Eukaryota</taxon>
        <taxon>Metazoa</taxon>
        <taxon>Spiralia</taxon>
        <taxon>Lophotrochozoa</taxon>
        <taxon>Mollusca</taxon>
        <taxon>Gastropoda</taxon>
        <taxon>Caenogastropoda</taxon>
        <taxon>Sorbeoconcha</taxon>
        <taxon>Cerithioidea</taxon>
        <taxon>Batillariidae</taxon>
        <taxon>Batillaria</taxon>
    </lineage>
</organism>
<gene>
    <name evidence="1" type="ORF">BaRGS_00001688</name>
</gene>
<dbReference type="AlphaFoldDB" id="A0ABD0M5C5"/>
<protein>
    <submittedName>
        <fullName evidence="1">Uncharacterized protein</fullName>
    </submittedName>
</protein>
<evidence type="ECO:0000313" key="1">
    <source>
        <dbReference type="EMBL" id="KAK7506837.1"/>
    </source>
</evidence>
<comment type="caution">
    <text evidence="1">The sequence shown here is derived from an EMBL/GenBank/DDBJ whole genome shotgun (WGS) entry which is preliminary data.</text>
</comment>
<evidence type="ECO:0000313" key="2">
    <source>
        <dbReference type="Proteomes" id="UP001519460"/>
    </source>
</evidence>
<reference evidence="1 2" key="1">
    <citation type="journal article" date="2023" name="Sci. Data">
        <title>Genome assembly of the Korean intertidal mud-creeper Batillaria attramentaria.</title>
        <authorList>
            <person name="Patra A.K."/>
            <person name="Ho P.T."/>
            <person name="Jun S."/>
            <person name="Lee S.J."/>
            <person name="Kim Y."/>
            <person name="Won Y.J."/>
        </authorList>
    </citation>
    <scope>NUCLEOTIDE SEQUENCE [LARGE SCALE GENOMIC DNA]</scope>
    <source>
        <strain evidence="1">Wonlab-2016</strain>
    </source>
</reference>
<dbReference type="Proteomes" id="UP001519460">
    <property type="component" value="Unassembled WGS sequence"/>
</dbReference>
<sequence length="82" mass="8776">MEIDGSCGRSGGLAGRRESAVRYLSLGLDDFCTYGKSRTAMENTPLIGVTPNWKHGLVGSATLSDHLHPTNGTRSPQCARIE</sequence>
<keyword evidence="2" id="KW-1185">Reference proteome</keyword>
<dbReference type="EMBL" id="JACVVK020000005">
    <property type="protein sequence ID" value="KAK7506837.1"/>
    <property type="molecule type" value="Genomic_DNA"/>
</dbReference>
<proteinExistence type="predicted"/>